<dbReference type="SMART" id="SM00028">
    <property type="entry name" value="TPR"/>
    <property type="match status" value="2"/>
</dbReference>
<accession>A0A8B6EQZ1</accession>
<dbReference type="SUPFAM" id="SSF48452">
    <property type="entry name" value="TPR-like"/>
    <property type="match status" value="1"/>
</dbReference>
<evidence type="ECO:0000256" key="2">
    <source>
        <dbReference type="ARBA" id="ARBA00022803"/>
    </source>
</evidence>
<name>A0A8B6EQZ1_MYTGA</name>
<evidence type="ECO:0000313" key="5">
    <source>
        <dbReference type="Proteomes" id="UP000596742"/>
    </source>
</evidence>
<keyword evidence="1" id="KW-0677">Repeat</keyword>
<dbReference type="PANTHER" id="PTHR45641">
    <property type="entry name" value="TETRATRICOPEPTIDE REPEAT PROTEIN (AFU_ORTHOLOGUE AFUA_6G03870)"/>
    <property type="match status" value="1"/>
</dbReference>
<sequence length="312" mass="35722">MNMLINQLEIIRIPLECKSPVEIVIGKAFCRSGNLQNCLNQLLDVAIEAQSKSLAISIHLLGDEHTLTDIAWSLYGLGNSLEQLGKFNEALDAYQQSLEFRRSYLGNHYLTANSYFKEGQLYQKLKQLEALDAYSATVEIRKVINDHPESIARALCAYGDLLVSSNDKGLLKEAEKAYQEEHIYRMKIPYDDAKTPLYLHEDERTGQGSHGWGHQVLDTGDLERDEKRYLFIRMQHSSQGKIISQCFFSNLEHGTDGVLDELLVDDDRRRDNIYPKSQLCSHRKAVKNEIIGKTFKINPKIVKRKTLKSYKL</sequence>
<evidence type="ECO:0000256" key="3">
    <source>
        <dbReference type="PROSITE-ProRule" id="PRU00339"/>
    </source>
</evidence>
<evidence type="ECO:0008006" key="6">
    <source>
        <dbReference type="Google" id="ProtNLM"/>
    </source>
</evidence>
<organism evidence="4 5">
    <name type="scientific">Mytilus galloprovincialis</name>
    <name type="common">Mediterranean mussel</name>
    <dbReference type="NCBI Taxonomy" id="29158"/>
    <lineage>
        <taxon>Eukaryota</taxon>
        <taxon>Metazoa</taxon>
        <taxon>Spiralia</taxon>
        <taxon>Lophotrochozoa</taxon>
        <taxon>Mollusca</taxon>
        <taxon>Bivalvia</taxon>
        <taxon>Autobranchia</taxon>
        <taxon>Pteriomorphia</taxon>
        <taxon>Mytilida</taxon>
        <taxon>Mytiloidea</taxon>
        <taxon>Mytilidae</taxon>
        <taxon>Mytilinae</taxon>
        <taxon>Mytilus</taxon>
    </lineage>
</organism>
<dbReference type="EMBL" id="UYJE01005517">
    <property type="protein sequence ID" value="VDI37867.1"/>
    <property type="molecule type" value="Genomic_DNA"/>
</dbReference>
<evidence type="ECO:0000313" key="4">
    <source>
        <dbReference type="EMBL" id="VDI37867.1"/>
    </source>
</evidence>
<dbReference type="AlphaFoldDB" id="A0A8B6EQZ1"/>
<keyword evidence="2 3" id="KW-0802">TPR repeat</keyword>
<protein>
    <recommendedName>
        <fullName evidence="6">Tetratricopeptide repeat protein</fullName>
    </recommendedName>
</protein>
<dbReference type="InterPro" id="IPR011990">
    <property type="entry name" value="TPR-like_helical_dom_sf"/>
</dbReference>
<feature type="repeat" description="TPR" evidence="3">
    <location>
        <begin position="71"/>
        <end position="104"/>
    </location>
</feature>
<reference evidence="4" key="1">
    <citation type="submission" date="2018-11" db="EMBL/GenBank/DDBJ databases">
        <authorList>
            <person name="Alioto T."/>
            <person name="Alioto T."/>
        </authorList>
    </citation>
    <scope>NUCLEOTIDE SEQUENCE</scope>
</reference>
<dbReference type="PANTHER" id="PTHR45641:SF19">
    <property type="entry name" value="NEPHROCYSTIN-3"/>
    <property type="match status" value="1"/>
</dbReference>
<gene>
    <name evidence="4" type="ORF">MGAL_10B021911</name>
</gene>
<keyword evidence="5" id="KW-1185">Reference proteome</keyword>
<dbReference type="PROSITE" id="PS50005">
    <property type="entry name" value="TPR"/>
    <property type="match status" value="1"/>
</dbReference>
<dbReference type="InterPro" id="IPR019734">
    <property type="entry name" value="TPR_rpt"/>
</dbReference>
<dbReference type="Pfam" id="PF13424">
    <property type="entry name" value="TPR_12"/>
    <property type="match status" value="1"/>
</dbReference>
<comment type="caution">
    <text evidence="4">The sequence shown here is derived from an EMBL/GenBank/DDBJ whole genome shotgun (WGS) entry which is preliminary data.</text>
</comment>
<dbReference type="OrthoDB" id="381520at2759"/>
<dbReference type="Proteomes" id="UP000596742">
    <property type="component" value="Unassembled WGS sequence"/>
</dbReference>
<proteinExistence type="predicted"/>
<evidence type="ECO:0000256" key="1">
    <source>
        <dbReference type="ARBA" id="ARBA00022737"/>
    </source>
</evidence>
<dbReference type="Gene3D" id="1.25.40.10">
    <property type="entry name" value="Tetratricopeptide repeat domain"/>
    <property type="match status" value="1"/>
</dbReference>